<evidence type="ECO:0000256" key="5">
    <source>
        <dbReference type="ARBA" id="ARBA00022553"/>
    </source>
</evidence>
<comment type="similarity">
    <text evidence="3">Belongs to the G-alpha family. G(12) subfamily.</text>
</comment>
<keyword evidence="12" id="KW-0807">Transducer</keyword>
<dbReference type="Gene3D" id="3.40.50.300">
    <property type="entry name" value="P-loop containing nucleotide triphosphate hydrolases"/>
    <property type="match status" value="1"/>
</dbReference>
<organism evidence="16">
    <name type="scientific">Amblyomma aureolatum</name>
    <dbReference type="NCBI Taxonomy" id="187763"/>
    <lineage>
        <taxon>Eukaryota</taxon>
        <taxon>Metazoa</taxon>
        <taxon>Ecdysozoa</taxon>
        <taxon>Arthropoda</taxon>
        <taxon>Chelicerata</taxon>
        <taxon>Arachnida</taxon>
        <taxon>Acari</taxon>
        <taxon>Parasitiformes</taxon>
        <taxon>Ixodida</taxon>
        <taxon>Ixodoidea</taxon>
        <taxon>Ixodidae</taxon>
        <taxon>Amblyomminae</taxon>
        <taxon>Amblyomma</taxon>
    </lineage>
</organism>
<evidence type="ECO:0000256" key="9">
    <source>
        <dbReference type="ARBA" id="ARBA00023134"/>
    </source>
</evidence>
<dbReference type="GO" id="GO:0005737">
    <property type="term" value="C:cytoplasm"/>
    <property type="evidence" value="ECO:0007669"/>
    <property type="project" value="UniProtKB-SubCell"/>
</dbReference>
<dbReference type="GO" id="GO:0031752">
    <property type="term" value="F:D5 dopamine receptor binding"/>
    <property type="evidence" value="ECO:0007669"/>
    <property type="project" value="TreeGrafter"/>
</dbReference>
<evidence type="ECO:0000256" key="3">
    <source>
        <dbReference type="ARBA" id="ARBA00010405"/>
    </source>
</evidence>
<dbReference type="PANTHER" id="PTHR10218">
    <property type="entry name" value="GTP-BINDING PROTEIN ALPHA SUBUNIT"/>
    <property type="match status" value="1"/>
</dbReference>
<dbReference type="InterPro" id="IPR027417">
    <property type="entry name" value="P-loop_NTPase"/>
</dbReference>
<dbReference type="GO" id="GO:0003924">
    <property type="term" value="F:GTPase activity"/>
    <property type="evidence" value="ECO:0007669"/>
    <property type="project" value="InterPro"/>
</dbReference>
<keyword evidence="11" id="KW-0564">Palmitate</keyword>
<dbReference type="GO" id="GO:0007266">
    <property type="term" value="P:Rho protein signal transduction"/>
    <property type="evidence" value="ECO:0007669"/>
    <property type="project" value="InterPro"/>
</dbReference>
<keyword evidence="6 15" id="KW-0479">Metal-binding</keyword>
<evidence type="ECO:0000256" key="1">
    <source>
        <dbReference type="ARBA" id="ARBA00004496"/>
    </source>
</evidence>
<dbReference type="GO" id="GO:0007188">
    <property type="term" value="P:adenylate cyclase-modulating G protein-coupled receptor signaling pathway"/>
    <property type="evidence" value="ECO:0007669"/>
    <property type="project" value="TreeGrafter"/>
</dbReference>
<proteinExistence type="evidence at transcript level"/>
<dbReference type="GO" id="GO:0046872">
    <property type="term" value="F:metal ion binding"/>
    <property type="evidence" value="ECO:0007669"/>
    <property type="project" value="UniProtKB-KW"/>
</dbReference>
<dbReference type="InterPro" id="IPR011025">
    <property type="entry name" value="GproteinA_insert"/>
</dbReference>
<evidence type="ECO:0000256" key="10">
    <source>
        <dbReference type="ARBA" id="ARBA00023136"/>
    </source>
</evidence>
<feature type="binding site" evidence="15">
    <location>
        <position position="58"/>
    </location>
    <ligand>
        <name>Mg(2+)</name>
        <dbReference type="ChEBI" id="CHEBI:18420"/>
    </ligand>
</feature>
<feature type="binding site" evidence="14">
    <location>
        <begin position="282"/>
        <end position="285"/>
    </location>
    <ligand>
        <name>GTP</name>
        <dbReference type="ChEBI" id="CHEBI:37565"/>
    </ligand>
</feature>
<dbReference type="PRINTS" id="PR00318">
    <property type="entry name" value="GPROTEINA"/>
</dbReference>
<dbReference type="PANTHER" id="PTHR10218:SF360">
    <property type="entry name" value="GUANINE NUCLEOTIDE-BINDING PROTEIN SUBUNIT ALPHA HOMOLOG"/>
    <property type="match status" value="1"/>
</dbReference>
<feature type="binding site" evidence="14">
    <location>
        <begin position="54"/>
        <end position="59"/>
    </location>
    <ligand>
        <name>GTP</name>
        <dbReference type="ChEBI" id="CHEBI:37565"/>
    </ligand>
</feature>
<protein>
    <submittedName>
        <fullName evidence="16">Putative g-protein alpha subunit</fullName>
    </submittedName>
</protein>
<evidence type="ECO:0000256" key="7">
    <source>
        <dbReference type="ARBA" id="ARBA00022741"/>
    </source>
</evidence>
<dbReference type="SUPFAM" id="SSF52540">
    <property type="entry name" value="P-loop containing nucleoside triphosphate hydrolases"/>
    <property type="match status" value="1"/>
</dbReference>
<keyword evidence="7 14" id="KW-0547">Nucleotide-binding</keyword>
<dbReference type="PROSITE" id="PS51882">
    <property type="entry name" value="G_ALPHA"/>
    <property type="match status" value="1"/>
</dbReference>
<dbReference type="SMART" id="SM00275">
    <property type="entry name" value="G_alpha"/>
    <property type="match status" value="1"/>
</dbReference>
<dbReference type="InterPro" id="IPR001019">
    <property type="entry name" value="Gprotein_alpha_su"/>
</dbReference>
<evidence type="ECO:0000256" key="11">
    <source>
        <dbReference type="ARBA" id="ARBA00023139"/>
    </source>
</evidence>
<dbReference type="FunFam" id="3.40.50.300:FF:000754">
    <property type="entry name" value="Guanine nucleotide-binding protein subunit alpha-13"/>
    <property type="match status" value="1"/>
</dbReference>
<keyword evidence="5" id="KW-0597">Phosphoprotein</keyword>
<name>A0A1E1XIW8_9ACAR</name>
<dbReference type="InterPro" id="IPR000469">
    <property type="entry name" value="Gprotein_alpha_12/13"/>
</dbReference>
<evidence type="ECO:0000256" key="12">
    <source>
        <dbReference type="ARBA" id="ARBA00023224"/>
    </source>
</evidence>
<comment type="subcellular location">
    <subcellularLocation>
        <location evidence="1">Cytoplasm</location>
    </subcellularLocation>
    <subcellularLocation>
        <location evidence="2">Membrane</location>
        <topology evidence="2">Lipid-anchor</topology>
    </subcellularLocation>
</comment>
<keyword evidence="8 15" id="KW-0460">Magnesium</keyword>
<evidence type="ECO:0000256" key="15">
    <source>
        <dbReference type="PIRSR" id="PIRSR601019-2"/>
    </source>
</evidence>
<dbReference type="EMBL" id="GFAC01000034">
    <property type="protein sequence ID" value="JAT99154.1"/>
    <property type="molecule type" value="mRNA"/>
</dbReference>
<feature type="binding site" evidence="14">
    <location>
        <begin position="188"/>
        <end position="194"/>
    </location>
    <ligand>
        <name>GTP</name>
        <dbReference type="ChEBI" id="CHEBI:37565"/>
    </ligand>
</feature>
<accession>A0A1E1XIW8</accession>
<dbReference type="GO" id="GO:0031526">
    <property type="term" value="C:brush border membrane"/>
    <property type="evidence" value="ECO:0007669"/>
    <property type="project" value="TreeGrafter"/>
</dbReference>
<dbReference type="FunFam" id="3.40.50.300:FF:000692">
    <property type="entry name" value="Guanine nucleotide-binding protein subunit alpha"/>
    <property type="match status" value="1"/>
</dbReference>
<evidence type="ECO:0000256" key="4">
    <source>
        <dbReference type="ARBA" id="ARBA00022490"/>
    </source>
</evidence>
<dbReference type="Pfam" id="PF00503">
    <property type="entry name" value="G-alpha"/>
    <property type="match status" value="1"/>
</dbReference>
<evidence type="ECO:0000256" key="2">
    <source>
        <dbReference type="ARBA" id="ARBA00004635"/>
    </source>
</evidence>
<feature type="binding site" evidence="14">
    <location>
        <position position="341"/>
    </location>
    <ligand>
        <name>GTP</name>
        <dbReference type="ChEBI" id="CHEBI:37565"/>
    </ligand>
</feature>
<dbReference type="PRINTS" id="PR00440">
    <property type="entry name" value="GPROTEINA12"/>
</dbReference>
<feature type="binding site" evidence="14">
    <location>
        <begin position="213"/>
        <end position="217"/>
    </location>
    <ligand>
        <name>GTP</name>
        <dbReference type="ChEBI" id="CHEBI:37565"/>
    </ligand>
</feature>
<keyword evidence="10" id="KW-0472">Membrane</keyword>
<dbReference type="GO" id="GO:0031683">
    <property type="term" value="F:G-protein beta/gamma-subunit complex binding"/>
    <property type="evidence" value="ECO:0007669"/>
    <property type="project" value="InterPro"/>
</dbReference>
<keyword evidence="13" id="KW-0449">Lipoprotein</keyword>
<feature type="binding site" evidence="15">
    <location>
        <position position="194"/>
    </location>
    <ligand>
        <name>Mg(2+)</name>
        <dbReference type="ChEBI" id="CHEBI:18420"/>
    </ligand>
</feature>
<dbReference type="AlphaFoldDB" id="A0A1E1XIW8"/>
<dbReference type="CDD" id="cd00066">
    <property type="entry name" value="G-alpha"/>
    <property type="match status" value="1"/>
</dbReference>
<evidence type="ECO:0000256" key="6">
    <source>
        <dbReference type="ARBA" id="ARBA00022723"/>
    </source>
</evidence>
<keyword evidence="9 14" id="KW-0342">GTP-binding</keyword>
<evidence type="ECO:0000256" key="13">
    <source>
        <dbReference type="ARBA" id="ARBA00023288"/>
    </source>
</evidence>
<keyword evidence="4" id="KW-0963">Cytoplasm</keyword>
<dbReference type="Gene3D" id="1.10.400.10">
    <property type="entry name" value="GI Alpha 1, domain 2-like"/>
    <property type="match status" value="1"/>
</dbReference>
<evidence type="ECO:0000256" key="8">
    <source>
        <dbReference type="ARBA" id="ARBA00022842"/>
    </source>
</evidence>
<reference evidence="16" key="1">
    <citation type="journal article" date="2017" name="Front. Cell. Infect. Microbiol.">
        <title>The Distinct Transcriptional Response of the Midgut of Amblyomma sculptum and Amblyomma aureolatum Ticks to Rickettsia rickettsii Correlates to Their Differences in Susceptibility to Infection.</title>
        <authorList>
            <person name="Martins L.A."/>
            <person name="Galletti M.F.B.M."/>
            <person name="Ribeiro J.M."/>
            <person name="Fujita A."/>
            <person name="Costa F.B."/>
            <person name="Labruna M.B."/>
            <person name="Daffre S."/>
            <person name="Fogaca A.C."/>
        </authorList>
    </citation>
    <scope>NUCLEOTIDE SEQUENCE</scope>
</reference>
<dbReference type="GO" id="GO:0005834">
    <property type="term" value="C:heterotrimeric G-protein complex"/>
    <property type="evidence" value="ECO:0007669"/>
    <property type="project" value="TreeGrafter"/>
</dbReference>
<dbReference type="GO" id="GO:0005525">
    <property type="term" value="F:GTP binding"/>
    <property type="evidence" value="ECO:0007669"/>
    <property type="project" value="UniProtKB-KW"/>
</dbReference>
<dbReference type="FunFam" id="1.10.400.10:FF:000004">
    <property type="entry name" value="Guanine nucleotide-binding protein subunit alpha-12"/>
    <property type="match status" value="1"/>
</dbReference>
<evidence type="ECO:0000256" key="14">
    <source>
        <dbReference type="PIRSR" id="PIRSR601019-1"/>
    </source>
</evidence>
<evidence type="ECO:0000313" key="16">
    <source>
        <dbReference type="EMBL" id="JAT99154.1"/>
    </source>
</evidence>
<sequence>MDRLLAQCGCLYGLKYGPEELESLQRSHKIDKMIQKDKQVFRRQVKLLLLGAGESGKSTFLKQMRIIHNHSFEPDQLLEYRSCVFQNVLRGMKVLVDARRKLGIPWQHPSNDAHAQRLLGYESSLEPADAETFGRYAPSVRALWQDSGIRASFERRIEFQLGDGVRYFFDHLDRIATKEYIPTNQDILHARKATKGITEFVVPVNGVPFRFVDVGGQRSQRQKWFRCFDSVTSILFLVSSSEFDQALLEDRCTNRLVESRSIFETIVNNRCFAEVSIILFFNKTDLLREKLLSRATSIADYIEGFRGDPYNLADVQRFLVNWFYQARRSQHKPLFHHFTTAVDTENIKVVFNAVRDTILQKNITQLMLQ</sequence>
<dbReference type="SUPFAM" id="SSF47895">
    <property type="entry name" value="Transducin (alpha subunit), insertion domain"/>
    <property type="match status" value="1"/>
</dbReference>